<dbReference type="EMBL" id="SEYY01000915">
    <property type="protein sequence ID" value="KAB7506261.1"/>
    <property type="molecule type" value="Genomic_DNA"/>
</dbReference>
<dbReference type="SUPFAM" id="SSF51735">
    <property type="entry name" value="NAD(P)-binding Rossmann-fold domains"/>
    <property type="match status" value="1"/>
</dbReference>
<dbReference type="GO" id="GO:0016616">
    <property type="term" value="F:oxidoreductase activity, acting on the CH-OH group of donors, NAD or NADP as acceptor"/>
    <property type="evidence" value="ECO:0007669"/>
    <property type="project" value="UniProtKB-ARBA"/>
</dbReference>
<sequence length="189" mass="20581">MERWNGRVALVTGASVGIGAAICKVLVGAGMKVVGAARGVEKIQELSNSLKKEKGSLTAVKCDLTKEEDIRHLFKEIKAKFGGVDVCINNAGFTYSKSLLEGTPTEWKNMMNVNVIAVCLCSKLAIQSMKERGVDDGHIVNVSSVAGHVILNMPEVHFYTATKYALNAVSEGLRQEMRELKSHIRISIY</sequence>
<gene>
    <name evidence="4" type="ORF">Anas_11406</name>
</gene>
<dbReference type="Proteomes" id="UP000326759">
    <property type="component" value="Unassembled WGS sequence"/>
</dbReference>
<keyword evidence="2" id="KW-0560">Oxidoreductase</keyword>
<dbReference type="AlphaFoldDB" id="A0A5N5TID1"/>
<dbReference type="InterPro" id="IPR036291">
    <property type="entry name" value="NAD(P)-bd_dom_sf"/>
</dbReference>
<evidence type="ECO:0000313" key="5">
    <source>
        <dbReference type="Proteomes" id="UP000326759"/>
    </source>
</evidence>
<comment type="caution">
    <text evidence="4">The sequence shown here is derived from an EMBL/GenBank/DDBJ whole genome shotgun (WGS) entry which is preliminary data.</text>
</comment>
<protein>
    <submittedName>
        <fullName evidence="4">Dehydrogenase/reductase SDR family member 11</fullName>
    </submittedName>
</protein>
<dbReference type="PANTHER" id="PTHR43115:SF4">
    <property type="entry name" value="DEHYDROGENASE_REDUCTASE SDR FAMILY MEMBER 11"/>
    <property type="match status" value="1"/>
</dbReference>
<dbReference type="Pfam" id="PF00106">
    <property type="entry name" value="adh_short"/>
    <property type="match status" value="1"/>
</dbReference>
<name>A0A5N5TID1_9CRUS</name>
<evidence type="ECO:0000256" key="3">
    <source>
        <dbReference type="RuleBase" id="RU000363"/>
    </source>
</evidence>
<reference evidence="4 5" key="1">
    <citation type="journal article" date="2019" name="PLoS Biol.">
        <title>Sex chromosomes control vertical transmission of feminizing Wolbachia symbionts in an isopod.</title>
        <authorList>
            <person name="Becking T."/>
            <person name="Chebbi M.A."/>
            <person name="Giraud I."/>
            <person name="Moumen B."/>
            <person name="Laverre T."/>
            <person name="Caubet Y."/>
            <person name="Peccoud J."/>
            <person name="Gilbert C."/>
            <person name="Cordaux R."/>
        </authorList>
    </citation>
    <scope>NUCLEOTIDE SEQUENCE [LARGE SCALE GENOMIC DNA]</scope>
    <source>
        <strain evidence="4">ANa2</strain>
        <tissue evidence="4">Whole body excluding digestive tract and cuticle</tissue>
    </source>
</reference>
<comment type="similarity">
    <text evidence="1 3">Belongs to the short-chain dehydrogenases/reductases (SDR) family.</text>
</comment>
<dbReference type="InterPro" id="IPR002347">
    <property type="entry name" value="SDR_fam"/>
</dbReference>
<dbReference type="PANTHER" id="PTHR43115">
    <property type="entry name" value="DEHYDROGENASE/REDUCTASE SDR FAMILY MEMBER 11"/>
    <property type="match status" value="1"/>
</dbReference>
<dbReference type="FunFam" id="3.40.50.720:FF:000047">
    <property type="entry name" value="NADP-dependent L-serine/L-allo-threonine dehydrogenase"/>
    <property type="match status" value="1"/>
</dbReference>
<dbReference type="PRINTS" id="PR00080">
    <property type="entry name" value="SDRFAMILY"/>
</dbReference>
<dbReference type="Gene3D" id="3.40.50.720">
    <property type="entry name" value="NAD(P)-binding Rossmann-like Domain"/>
    <property type="match status" value="1"/>
</dbReference>
<dbReference type="PROSITE" id="PS00061">
    <property type="entry name" value="ADH_SHORT"/>
    <property type="match status" value="1"/>
</dbReference>
<dbReference type="OrthoDB" id="6136459at2759"/>
<organism evidence="4 5">
    <name type="scientific">Armadillidium nasatum</name>
    <dbReference type="NCBI Taxonomy" id="96803"/>
    <lineage>
        <taxon>Eukaryota</taxon>
        <taxon>Metazoa</taxon>
        <taxon>Ecdysozoa</taxon>
        <taxon>Arthropoda</taxon>
        <taxon>Crustacea</taxon>
        <taxon>Multicrustacea</taxon>
        <taxon>Malacostraca</taxon>
        <taxon>Eumalacostraca</taxon>
        <taxon>Peracarida</taxon>
        <taxon>Isopoda</taxon>
        <taxon>Oniscidea</taxon>
        <taxon>Crinocheta</taxon>
        <taxon>Armadillidiidae</taxon>
        <taxon>Armadillidium</taxon>
    </lineage>
</organism>
<accession>A0A5N5TID1</accession>
<dbReference type="PRINTS" id="PR00081">
    <property type="entry name" value="GDHRDH"/>
</dbReference>
<proteinExistence type="inferred from homology"/>
<evidence type="ECO:0000256" key="2">
    <source>
        <dbReference type="ARBA" id="ARBA00023002"/>
    </source>
</evidence>
<evidence type="ECO:0000256" key="1">
    <source>
        <dbReference type="ARBA" id="ARBA00006484"/>
    </source>
</evidence>
<evidence type="ECO:0000313" key="4">
    <source>
        <dbReference type="EMBL" id="KAB7506261.1"/>
    </source>
</evidence>
<dbReference type="InterPro" id="IPR020904">
    <property type="entry name" value="Sc_DH/Rdtase_CS"/>
</dbReference>
<keyword evidence="5" id="KW-1185">Reference proteome</keyword>